<dbReference type="EMBL" id="JBHSEI010000001">
    <property type="protein sequence ID" value="MFC4637238.1"/>
    <property type="molecule type" value="Genomic_DNA"/>
</dbReference>
<dbReference type="RefSeq" id="WP_380060266.1">
    <property type="nucleotide sequence ID" value="NZ_JBHSEI010000001.1"/>
</dbReference>
<feature type="domain" description="DUF8082" evidence="1">
    <location>
        <begin position="74"/>
        <end position="129"/>
    </location>
</feature>
<organism evidence="2 3">
    <name type="scientific">Deinococcus hohokamensis</name>
    <dbReference type="NCBI Taxonomy" id="309883"/>
    <lineage>
        <taxon>Bacteria</taxon>
        <taxon>Thermotogati</taxon>
        <taxon>Deinococcota</taxon>
        <taxon>Deinococci</taxon>
        <taxon>Deinococcales</taxon>
        <taxon>Deinococcaceae</taxon>
        <taxon>Deinococcus</taxon>
    </lineage>
</organism>
<accession>A0ABV9I5N6</accession>
<proteinExistence type="predicted"/>
<sequence length="134" mass="14454">MATVSWPEGLSDQTPLPFSLWKIVTHVDGARDSAEVARLAAVSEADVQTALLQSKQWVERASAQRRPVTAALEAELTKVLVSVVGPMASLMMDDAMEELGDGATLTALLSTLAEELDPSQMEAFVRQVRARGFL</sequence>
<evidence type="ECO:0000313" key="3">
    <source>
        <dbReference type="Proteomes" id="UP001595952"/>
    </source>
</evidence>
<keyword evidence="3" id="KW-1185">Reference proteome</keyword>
<dbReference type="InterPro" id="IPR058395">
    <property type="entry name" value="DUF8082"/>
</dbReference>
<reference evidence="3" key="1">
    <citation type="journal article" date="2019" name="Int. J. Syst. Evol. Microbiol.">
        <title>The Global Catalogue of Microorganisms (GCM) 10K type strain sequencing project: providing services to taxonomists for standard genome sequencing and annotation.</title>
        <authorList>
            <consortium name="The Broad Institute Genomics Platform"/>
            <consortium name="The Broad Institute Genome Sequencing Center for Infectious Disease"/>
            <person name="Wu L."/>
            <person name="Ma J."/>
        </authorList>
    </citation>
    <scope>NUCLEOTIDE SEQUENCE [LARGE SCALE GENOMIC DNA]</scope>
    <source>
        <strain evidence="3">CCUG 55995</strain>
    </source>
</reference>
<protein>
    <recommendedName>
        <fullName evidence="1">DUF8082 domain-containing protein</fullName>
    </recommendedName>
</protein>
<dbReference type="Pfam" id="PF26309">
    <property type="entry name" value="DUF8082"/>
    <property type="match status" value="1"/>
</dbReference>
<comment type="caution">
    <text evidence="2">The sequence shown here is derived from an EMBL/GenBank/DDBJ whole genome shotgun (WGS) entry which is preliminary data.</text>
</comment>
<dbReference type="Proteomes" id="UP001595952">
    <property type="component" value="Unassembled WGS sequence"/>
</dbReference>
<evidence type="ECO:0000313" key="2">
    <source>
        <dbReference type="EMBL" id="MFC4637238.1"/>
    </source>
</evidence>
<name>A0ABV9I5N6_9DEIO</name>
<gene>
    <name evidence="2" type="ORF">ACFO0D_02675</name>
</gene>
<evidence type="ECO:0000259" key="1">
    <source>
        <dbReference type="Pfam" id="PF26309"/>
    </source>
</evidence>